<keyword evidence="1" id="KW-0812">Transmembrane</keyword>
<keyword evidence="3" id="KW-1185">Reference proteome</keyword>
<feature type="transmembrane region" description="Helical" evidence="1">
    <location>
        <begin position="169"/>
        <end position="202"/>
    </location>
</feature>
<evidence type="ECO:0000313" key="2">
    <source>
        <dbReference type="EMBL" id="GGC14960.1"/>
    </source>
</evidence>
<comment type="caution">
    <text evidence="2">The sequence shown here is derived from an EMBL/GenBank/DDBJ whole genome shotgun (WGS) entry which is preliminary data.</text>
</comment>
<feature type="transmembrane region" description="Helical" evidence="1">
    <location>
        <begin position="21"/>
        <end position="46"/>
    </location>
</feature>
<reference evidence="3" key="1">
    <citation type="journal article" date="2019" name="Int. J. Syst. Evol. Microbiol.">
        <title>The Global Catalogue of Microorganisms (GCM) 10K type strain sequencing project: providing services to taxonomists for standard genome sequencing and annotation.</title>
        <authorList>
            <consortium name="The Broad Institute Genomics Platform"/>
            <consortium name="The Broad Institute Genome Sequencing Center for Infectious Disease"/>
            <person name="Wu L."/>
            <person name="Ma J."/>
        </authorList>
    </citation>
    <scope>NUCLEOTIDE SEQUENCE [LARGE SCALE GENOMIC DNA]</scope>
    <source>
        <strain evidence="3">CGMCC 1.15342</strain>
    </source>
</reference>
<feature type="transmembrane region" description="Helical" evidence="1">
    <location>
        <begin position="110"/>
        <end position="130"/>
    </location>
</feature>
<organism evidence="2 3">
    <name type="scientific">Parapedobacter defluvii</name>
    <dbReference type="NCBI Taxonomy" id="2045106"/>
    <lineage>
        <taxon>Bacteria</taxon>
        <taxon>Pseudomonadati</taxon>
        <taxon>Bacteroidota</taxon>
        <taxon>Sphingobacteriia</taxon>
        <taxon>Sphingobacteriales</taxon>
        <taxon>Sphingobacteriaceae</taxon>
        <taxon>Parapedobacter</taxon>
    </lineage>
</organism>
<name>A0ABQ1L0W6_9SPHI</name>
<keyword evidence="1" id="KW-1133">Transmembrane helix</keyword>
<evidence type="ECO:0000313" key="3">
    <source>
        <dbReference type="Proteomes" id="UP000597338"/>
    </source>
</evidence>
<feature type="transmembrane region" description="Helical" evidence="1">
    <location>
        <begin position="136"/>
        <end position="157"/>
    </location>
</feature>
<dbReference type="Proteomes" id="UP000597338">
    <property type="component" value="Unassembled WGS sequence"/>
</dbReference>
<protein>
    <submittedName>
        <fullName evidence="2">Uncharacterized protein</fullName>
    </submittedName>
</protein>
<sequence length="209" mass="22688">MNHEQLQSELLSIRHLMERSAKFISLSGLSGILAGCYALVGAALGYREVYGFASKMGYRDHYVTEEEVLVKLIVIASTVLLLSVGTAIWLSARKARKQGQGIWNPASRGLLKAVGVPLVTGGLFVLVMIARGTYGLVAPACLIFYGLALVAGGQYTYRDVKGLGVLQIALGLLAACLPGYGIIFWSLGFGVLHIFYGFIMYFKYDRRVA</sequence>
<accession>A0ABQ1L0W6</accession>
<dbReference type="EMBL" id="BMIK01000001">
    <property type="protein sequence ID" value="GGC14960.1"/>
    <property type="molecule type" value="Genomic_DNA"/>
</dbReference>
<gene>
    <name evidence="2" type="ORF">GCM10011386_03410</name>
</gene>
<evidence type="ECO:0000256" key="1">
    <source>
        <dbReference type="SAM" id="Phobius"/>
    </source>
</evidence>
<proteinExistence type="predicted"/>
<keyword evidence="1" id="KW-0472">Membrane</keyword>
<feature type="transmembrane region" description="Helical" evidence="1">
    <location>
        <begin position="68"/>
        <end position="90"/>
    </location>
</feature>
<dbReference type="RefSeq" id="WP_188746755.1">
    <property type="nucleotide sequence ID" value="NZ_BMIK01000001.1"/>
</dbReference>